<feature type="signal peptide" evidence="1">
    <location>
        <begin position="1"/>
        <end position="21"/>
    </location>
</feature>
<dbReference type="eggNOG" id="COG0226">
    <property type="taxonomic scope" value="Bacteria"/>
</dbReference>
<dbReference type="Proteomes" id="UP000004394">
    <property type="component" value="Unassembled WGS sequence"/>
</dbReference>
<evidence type="ECO:0000313" key="2">
    <source>
        <dbReference type="EMBL" id="EFM01432.1"/>
    </source>
</evidence>
<evidence type="ECO:0000256" key="1">
    <source>
        <dbReference type="SAM" id="SignalP"/>
    </source>
</evidence>
<dbReference type="AlphaFoldDB" id="E0NTP9"/>
<accession>E0NTP9</accession>
<organism evidence="2 3">
    <name type="scientific">Hoylesella marshii DSM 16973 = JCM 13450</name>
    <dbReference type="NCBI Taxonomy" id="862515"/>
    <lineage>
        <taxon>Bacteria</taxon>
        <taxon>Pseudomonadati</taxon>
        <taxon>Bacteroidota</taxon>
        <taxon>Bacteroidia</taxon>
        <taxon>Bacteroidales</taxon>
        <taxon>Prevotellaceae</taxon>
        <taxon>Hoylesella</taxon>
    </lineage>
</organism>
<feature type="chain" id="PRO_5003138354" evidence="1">
    <location>
        <begin position="22"/>
        <end position="312"/>
    </location>
</feature>
<reference evidence="2" key="1">
    <citation type="submission" date="2010-07" db="EMBL/GenBank/DDBJ databases">
        <authorList>
            <person name="Muzny D."/>
            <person name="Qin X."/>
            <person name="Deng J."/>
            <person name="Jiang H."/>
            <person name="Liu Y."/>
            <person name="Qu J."/>
            <person name="Song X.-Z."/>
            <person name="Zhang L."/>
            <person name="Thornton R."/>
            <person name="Coyle M."/>
            <person name="Francisco L."/>
            <person name="Jackson L."/>
            <person name="Javaid M."/>
            <person name="Korchina V."/>
            <person name="Kovar C."/>
            <person name="Mata R."/>
            <person name="Mathew T."/>
            <person name="Ngo R."/>
            <person name="Nguyen L."/>
            <person name="Nguyen N."/>
            <person name="Okwuonu G."/>
            <person name="Ongeri F."/>
            <person name="Pham C."/>
            <person name="Simmons D."/>
            <person name="Wilczek-Boney K."/>
            <person name="Hale W."/>
            <person name="Jakkamsetti A."/>
            <person name="Pham P."/>
            <person name="Ruth R."/>
            <person name="San Lucas F."/>
            <person name="Warren J."/>
            <person name="Zhang J."/>
            <person name="Zhao Z."/>
            <person name="Zhou C."/>
            <person name="Zhu D."/>
            <person name="Lee S."/>
            <person name="Bess C."/>
            <person name="Blankenburg K."/>
            <person name="Forbes L."/>
            <person name="Fu Q."/>
            <person name="Gubbala S."/>
            <person name="Hirani K."/>
            <person name="Jayaseelan J.C."/>
            <person name="Lara F."/>
            <person name="Munidasa M."/>
            <person name="Palculict T."/>
            <person name="Patil S."/>
            <person name="Pu L.-L."/>
            <person name="Saada N."/>
            <person name="Tang L."/>
            <person name="Weissenberger G."/>
            <person name="Zhu Y."/>
            <person name="Hemphill L."/>
            <person name="Shang Y."/>
            <person name="Youmans B."/>
            <person name="Ayvaz T."/>
            <person name="Ross M."/>
            <person name="Santibanez J."/>
            <person name="Aqrawi P."/>
            <person name="Gross S."/>
            <person name="Joshi V."/>
            <person name="Fowler G."/>
            <person name="Nazareth L."/>
            <person name="Reid J."/>
            <person name="Worley K."/>
            <person name="Petrosino J."/>
            <person name="Highlander S."/>
            <person name="Gibbs R."/>
        </authorList>
    </citation>
    <scope>NUCLEOTIDE SEQUENCE [LARGE SCALE GENOMIC DNA]</scope>
    <source>
        <strain evidence="2">DSM 16973</strain>
    </source>
</reference>
<keyword evidence="3" id="KW-1185">Reference proteome</keyword>
<dbReference type="InterPro" id="IPR019861">
    <property type="entry name" value="PorP/SprF_Bacteroidetes"/>
</dbReference>
<dbReference type="NCBIfam" id="TIGR03519">
    <property type="entry name" value="T9SS_PorP_fam"/>
    <property type="match status" value="1"/>
</dbReference>
<dbReference type="Pfam" id="PF11751">
    <property type="entry name" value="PorP_SprF"/>
    <property type="match status" value="1"/>
</dbReference>
<proteinExistence type="predicted"/>
<keyword evidence="1" id="KW-0732">Signal</keyword>
<dbReference type="EMBL" id="AEEI01000050">
    <property type="protein sequence ID" value="EFM01432.1"/>
    <property type="molecule type" value="Genomic_DNA"/>
</dbReference>
<sequence length="312" mass="34546">MLKRIVHIITVWLLVSAGAKAQYEVAFSHYFDMETAFNPAAAGKESKLNITGAYASDFTGFEHNPRTAYLAADAPFRLLNANHGAGASFMSDKIGLFTHQRITLQYAFHQPLWGGTLALGAQLGFLGETFDGSRLDAGQQNDPALPTMQVNGSSFDMALGLYYRYRTWYAGLSALHINTPTPQLGTNNELKITPVYYLTGGYNIKLRNPFLKILPTVLLRTDGTTHRADITGRLVYQTENRFLYGGLGYSPTRSVTVLVGGSFHSVHVGYSYEMYTSTLHPGNGSHELFVSYMMDIDIAKKGRNKHQSVRIL</sequence>
<comment type="caution">
    <text evidence="2">The sequence shown here is derived from an EMBL/GenBank/DDBJ whole genome shotgun (WGS) entry which is preliminary data.</text>
</comment>
<protein>
    <submittedName>
        <fullName evidence="2">Bacteroidetes-specific putative membrane protein</fullName>
    </submittedName>
</protein>
<dbReference type="RefSeq" id="WP_006949710.1">
    <property type="nucleotide sequence ID" value="NZ_BAJI01000002.1"/>
</dbReference>
<dbReference type="BioCyc" id="PMAR862515-HMP:GMOO-1576-MONOMER"/>
<gene>
    <name evidence="2" type="ORF">HMPREF0658_1552</name>
</gene>
<name>E0NTP9_9BACT</name>
<dbReference type="STRING" id="862515.HMPREF0658_1552"/>
<dbReference type="HOGENOM" id="CLU_068235_0_0_10"/>
<evidence type="ECO:0000313" key="3">
    <source>
        <dbReference type="Proteomes" id="UP000004394"/>
    </source>
</evidence>